<keyword evidence="2" id="KW-1185">Reference proteome</keyword>
<dbReference type="Proteomes" id="UP000031982">
    <property type="component" value="Unassembled WGS sequence"/>
</dbReference>
<protein>
    <recommendedName>
        <fullName evidence="3">Phage protein</fullName>
    </recommendedName>
</protein>
<sequence>MEMYREAYEYYMASCENHEMESISFYHFVKHLTEDQLQGYLKDEAK</sequence>
<accession>A0ABR5AW78</accession>
<proteinExistence type="predicted"/>
<evidence type="ECO:0000313" key="1">
    <source>
        <dbReference type="EMBL" id="KIL78988.1"/>
    </source>
</evidence>
<evidence type="ECO:0008006" key="3">
    <source>
        <dbReference type="Google" id="ProtNLM"/>
    </source>
</evidence>
<dbReference type="EMBL" id="JXLP01000005">
    <property type="protein sequence ID" value="KIL78988.1"/>
    <property type="molecule type" value="Genomic_DNA"/>
</dbReference>
<organism evidence="1 2">
    <name type="scientific">Bacillus badius</name>
    <dbReference type="NCBI Taxonomy" id="1455"/>
    <lineage>
        <taxon>Bacteria</taxon>
        <taxon>Bacillati</taxon>
        <taxon>Bacillota</taxon>
        <taxon>Bacilli</taxon>
        <taxon>Bacillales</taxon>
        <taxon>Bacillaceae</taxon>
        <taxon>Pseudobacillus</taxon>
    </lineage>
</organism>
<comment type="caution">
    <text evidence="1">The sequence shown here is derived from an EMBL/GenBank/DDBJ whole genome shotgun (WGS) entry which is preliminary data.</text>
</comment>
<evidence type="ECO:0000313" key="2">
    <source>
        <dbReference type="Proteomes" id="UP000031982"/>
    </source>
</evidence>
<reference evidence="1 2" key="1">
    <citation type="submission" date="2015-01" db="EMBL/GenBank/DDBJ databases">
        <title>Genome Assembly of Bacillus badius MTCC 1458.</title>
        <authorList>
            <person name="Verma A."/>
            <person name="Khatri I."/>
            <person name="Mual P."/>
            <person name="Subramanian S."/>
            <person name="Krishnamurthi S."/>
        </authorList>
    </citation>
    <scope>NUCLEOTIDE SEQUENCE [LARGE SCALE GENOMIC DNA]</scope>
    <source>
        <strain evidence="1 2">MTCC 1458</strain>
    </source>
</reference>
<dbReference type="RefSeq" id="WP_169799348.1">
    <property type="nucleotide sequence ID" value="NZ_JARTHD010000008.1"/>
</dbReference>
<name>A0ABR5AW78_BACBA</name>
<gene>
    <name evidence="1" type="ORF">SD77_3789</name>
</gene>